<dbReference type="CDD" id="cd00077">
    <property type="entry name" value="HDc"/>
    <property type="match status" value="2"/>
</dbReference>
<dbReference type="RefSeq" id="WP_282001010.1">
    <property type="nucleotide sequence ID" value="NZ_AP027151.1"/>
</dbReference>
<dbReference type="InterPro" id="IPR003607">
    <property type="entry name" value="HD/PDEase_dom"/>
</dbReference>
<accession>A0ABM8ERD1</accession>
<dbReference type="Pfam" id="PF01966">
    <property type="entry name" value="HD"/>
    <property type="match status" value="1"/>
</dbReference>
<reference evidence="2 3" key="1">
    <citation type="submission" date="2022-12" db="EMBL/GenBank/DDBJ databases">
        <title>Polyphasic characterization of Geotalea uranireducens NIT-SL11 newly isolated from a complex of sewage sludge and microbially reduced graphene oxide.</title>
        <authorList>
            <person name="Xie L."/>
            <person name="Yoshida N."/>
            <person name="Meng L."/>
        </authorList>
    </citation>
    <scope>NUCLEOTIDE SEQUENCE [LARGE SCALE GENOMIC DNA]</scope>
    <source>
        <strain evidence="2 3">NIT-SL11</strain>
    </source>
</reference>
<dbReference type="PROSITE" id="PS51832">
    <property type="entry name" value="HD_GYP"/>
    <property type="match status" value="1"/>
</dbReference>
<dbReference type="InterPro" id="IPR037522">
    <property type="entry name" value="HD_GYP_dom"/>
</dbReference>
<dbReference type="SMART" id="SM00471">
    <property type="entry name" value="HDc"/>
    <property type="match status" value="2"/>
</dbReference>
<dbReference type="SUPFAM" id="SSF109604">
    <property type="entry name" value="HD-domain/PDEase-like"/>
    <property type="match status" value="2"/>
</dbReference>
<protein>
    <submittedName>
        <fullName evidence="2">Phosphodiesterase</fullName>
    </submittedName>
</protein>
<evidence type="ECO:0000259" key="1">
    <source>
        <dbReference type="PROSITE" id="PS51832"/>
    </source>
</evidence>
<dbReference type="Pfam" id="PF13487">
    <property type="entry name" value="HD_5"/>
    <property type="match status" value="1"/>
</dbReference>
<keyword evidence="3" id="KW-1185">Reference proteome</keyword>
<dbReference type="Proteomes" id="UP001317705">
    <property type="component" value="Chromosome"/>
</dbReference>
<feature type="domain" description="HD-GYP" evidence="1">
    <location>
        <begin position="212"/>
        <end position="408"/>
    </location>
</feature>
<evidence type="ECO:0000313" key="3">
    <source>
        <dbReference type="Proteomes" id="UP001317705"/>
    </source>
</evidence>
<sequence>MLARKAVQIPLYDLISCLSDIIDLINPELVNHHQKVAYIAYRLGTELRFSSREISDLLLAGKLHDIGILSSSERIRSMQFETTSANAHAEIGYRLLSAFAPLAGVAQLIRHHHASWEEARNDRRGEILPGSQLLHLADRVAVLTVHCNGNLLSHSRTILETITAQRGTMFMPEAVTALERLAEKEFFWLDLCSSGVGNLLRRRVAQESIIVNLASLLDLARIFSRIIDFRSRFTATHSSGVAASAEALARLIGFSEHECTMMKIAGFLHDLGKLAVPTEILEKPAPLSSSERDLIRCHTFHTFRTLENIHDFALINAWASFHHECLDGSGYPFHLTRDELSLGSRIMAVADVFTAITEDRPYRRGMTNEQALATIGEMVERQALDPLVVDVLRANFTMINAVRMEAQAASIREYSELQQFIAEPAVRQPVPALG</sequence>
<name>A0ABM8ERD1_9BACT</name>
<dbReference type="Gene3D" id="1.10.3210.10">
    <property type="entry name" value="Hypothetical protein af1432"/>
    <property type="match status" value="2"/>
</dbReference>
<dbReference type="EMBL" id="AP027151">
    <property type="protein sequence ID" value="BDV44921.1"/>
    <property type="molecule type" value="Genomic_DNA"/>
</dbReference>
<evidence type="ECO:0000313" key="2">
    <source>
        <dbReference type="EMBL" id="BDV44921.1"/>
    </source>
</evidence>
<dbReference type="InterPro" id="IPR006674">
    <property type="entry name" value="HD_domain"/>
</dbReference>
<gene>
    <name evidence="2" type="ORF">GURASL_38440</name>
</gene>
<organism evidence="2 3">
    <name type="scientific">Geotalea uraniireducens</name>
    <dbReference type="NCBI Taxonomy" id="351604"/>
    <lineage>
        <taxon>Bacteria</taxon>
        <taxon>Pseudomonadati</taxon>
        <taxon>Thermodesulfobacteriota</taxon>
        <taxon>Desulfuromonadia</taxon>
        <taxon>Geobacterales</taxon>
        <taxon>Geobacteraceae</taxon>
        <taxon>Geotalea</taxon>
    </lineage>
</organism>
<dbReference type="PANTHER" id="PTHR43155">
    <property type="entry name" value="CYCLIC DI-GMP PHOSPHODIESTERASE PA4108-RELATED"/>
    <property type="match status" value="1"/>
</dbReference>
<dbReference type="PANTHER" id="PTHR43155:SF1">
    <property type="entry name" value="3'3'-CGAMP-SPECIFIC PHOSPHODIESTERASE 1"/>
    <property type="match status" value="1"/>
</dbReference>
<proteinExistence type="predicted"/>